<protein>
    <submittedName>
        <fullName evidence="1">Uncharacterized protein</fullName>
    </submittedName>
</protein>
<evidence type="ECO:0000313" key="1">
    <source>
        <dbReference type="EMBL" id="CAH2078922.1"/>
    </source>
</evidence>
<gene>
    <name evidence="1" type="ORF">TAV2_LOCUS26015</name>
</gene>
<keyword evidence="2" id="KW-1185">Reference proteome</keyword>
<organism evidence="1 2">
    <name type="scientific">Thlaspi arvense</name>
    <name type="common">Field penny-cress</name>
    <dbReference type="NCBI Taxonomy" id="13288"/>
    <lineage>
        <taxon>Eukaryota</taxon>
        <taxon>Viridiplantae</taxon>
        <taxon>Streptophyta</taxon>
        <taxon>Embryophyta</taxon>
        <taxon>Tracheophyta</taxon>
        <taxon>Spermatophyta</taxon>
        <taxon>Magnoliopsida</taxon>
        <taxon>eudicotyledons</taxon>
        <taxon>Gunneridae</taxon>
        <taxon>Pentapetalae</taxon>
        <taxon>rosids</taxon>
        <taxon>malvids</taxon>
        <taxon>Brassicales</taxon>
        <taxon>Brassicaceae</taxon>
        <taxon>Thlaspideae</taxon>
        <taxon>Thlaspi</taxon>
    </lineage>
</organism>
<dbReference type="EMBL" id="OU466863">
    <property type="protein sequence ID" value="CAH2078922.1"/>
    <property type="molecule type" value="Genomic_DNA"/>
</dbReference>
<evidence type="ECO:0000313" key="2">
    <source>
        <dbReference type="Proteomes" id="UP000836841"/>
    </source>
</evidence>
<sequence>MASNRNGYSTPHHYIHSLGQSITQQRFYGTFRQGQLSFRPGAMYMKDLCVRDSQVLDIILSNIAILQNFNNSTRTTLTEPLFLLSSRI</sequence>
<name>A0AAU9T4L0_THLAR</name>
<proteinExistence type="predicted"/>
<dbReference type="AlphaFoldDB" id="A0AAU9T4L0"/>
<dbReference type="Proteomes" id="UP000836841">
    <property type="component" value="Chromosome 7"/>
</dbReference>
<feature type="non-terminal residue" evidence="1">
    <location>
        <position position="1"/>
    </location>
</feature>
<reference evidence="1 2" key="1">
    <citation type="submission" date="2022-03" db="EMBL/GenBank/DDBJ databases">
        <authorList>
            <person name="Nunn A."/>
            <person name="Chopra R."/>
            <person name="Nunn A."/>
            <person name="Contreras Garrido A."/>
        </authorList>
    </citation>
    <scope>NUCLEOTIDE SEQUENCE [LARGE SCALE GENOMIC DNA]</scope>
</reference>
<accession>A0AAU9T4L0</accession>